<dbReference type="RefSeq" id="WP_055183083.1">
    <property type="nucleotide sequence ID" value="NZ_BLYK01000003.1"/>
</dbReference>
<dbReference type="InterPro" id="IPR003764">
    <property type="entry name" value="GlcNAc_6-P_deAcase"/>
</dbReference>
<dbReference type="Proteomes" id="UP000095679">
    <property type="component" value="Unassembled WGS sequence"/>
</dbReference>
<dbReference type="InterPro" id="IPR032466">
    <property type="entry name" value="Metal_Hydrolase"/>
</dbReference>
<dbReference type="GO" id="GO:0006046">
    <property type="term" value="P:N-acetylglucosamine catabolic process"/>
    <property type="evidence" value="ECO:0007669"/>
    <property type="project" value="TreeGrafter"/>
</dbReference>
<dbReference type="EMBL" id="CYYC01000028">
    <property type="protein sequence ID" value="CUN09840.1"/>
    <property type="molecule type" value="Genomic_DNA"/>
</dbReference>
<comment type="similarity">
    <text evidence="1">Belongs to the metallo-dependent hydrolases superfamily. NagA family.</text>
</comment>
<dbReference type="GO" id="GO:0046872">
    <property type="term" value="F:metal ion binding"/>
    <property type="evidence" value="ECO:0007669"/>
    <property type="project" value="UniProtKB-KW"/>
</dbReference>
<evidence type="ECO:0000259" key="6">
    <source>
        <dbReference type="Pfam" id="PF01979"/>
    </source>
</evidence>
<evidence type="ECO:0000313" key="8">
    <source>
        <dbReference type="EMBL" id="CUN63401.1"/>
    </source>
</evidence>
<keyword evidence="2" id="KW-0479">Metal-binding</keyword>
<dbReference type="NCBIfam" id="TIGR00221">
    <property type="entry name" value="nagA"/>
    <property type="match status" value="1"/>
</dbReference>
<organism evidence="7 9">
    <name type="scientific">Anaerobutyricum hallii</name>
    <dbReference type="NCBI Taxonomy" id="39488"/>
    <lineage>
        <taxon>Bacteria</taxon>
        <taxon>Bacillati</taxon>
        <taxon>Bacillota</taxon>
        <taxon>Clostridia</taxon>
        <taxon>Lachnospirales</taxon>
        <taxon>Lachnospiraceae</taxon>
        <taxon>Anaerobutyricum</taxon>
    </lineage>
</organism>
<dbReference type="Proteomes" id="UP000095390">
    <property type="component" value="Unassembled WGS sequence"/>
</dbReference>
<evidence type="ECO:0000313" key="10">
    <source>
        <dbReference type="Proteomes" id="UP000095679"/>
    </source>
</evidence>
<sequence length="453" mass="48914">MIIDNVKIYTEAGTFVSGGIITQGDKITEIYTEAEKENIFKKMNMETEHTAAQCSVQDYSAKNDIDNVLDGKGAYAIPGLIDLHFHGCVGDDFCDGDKEAIRRIAEYEVSVGVTAIAPATMTLPVAELENILKTAAAYKKEYEEDSSCIGEKMKDEDEQAQNMEAKQQNITDEACDALKTTAVSAKVKNKKRADFVGINMEGPFISPVKKGAQDERNIIPCNEKIAQKFLDASDNLVKFIGIAPEENENTISFIKNMKDKVNISLAHTNADYESAKAAFDAGANHAVHLFNAMPAFTHREPGVVGAVSDSEHVMAEIICDGVHIHPSMVRAAFKMMGADRMIFISDGMRATGMPDGQYTLGGLDVKVRGNRATLVSDGALAGSVTNLADCMRTAITKMGIPLETAIACATKNPAISLGIYDERGSISVGKKADILLLDKNLTLKTVIKDGVTI</sequence>
<evidence type="ECO:0000256" key="2">
    <source>
        <dbReference type="ARBA" id="ARBA00022723"/>
    </source>
</evidence>
<gene>
    <name evidence="7" type="primary">nagA</name>
    <name evidence="8" type="ORF">ERS852450_00366</name>
    <name evidence="7" type="ORF">ERS852578_02172</name>
</gene>
<evidence type="ECO:0000256" key="5">
    <source>
        <dbReference type="SAM" id="Coils"/>
    </source>
</evidence>
<protein>
    <submittedName>
        <fullName evidence="7">N-acetylglucosamine-6-phosphate deacetylase</fullName>
        <ecNumber evidence="7">3.5.1.25</ecNumber>
    </submittedName>
</protein>
<dbReference type="EMBL" id="CYZL01000002">
    <property type="protein sequence ID" value="CUN63401.1"/>
    <property type="molecule type" value="Genomic_DNA"/>
</dbReference>
<reference evidence="9 10" key="1">
    <citation type="submission" date="2015-09" db="EMBL/GenBank/DDBJ databases">
        <authorList>
            <consortium name="Pathogen Informatics"/>
        </authorList>
    </citation>
    <scope>NUCLEOTIDE SEQUENCE [LARGE SCALE GENOMIC DNA]</scope>
    <source>
        <strain evidence="8 10">2789STDY5834835</strain>
        <strain evidence="7 9">2789STDY5834966</strain>
    </source>
</reference>
<dbReference type="AlphaFoldDB" id="A0A173U5U7"/>
<keyword evidence="3 7" id="KW-0378">Hydrolase</keyword>
<dbReference type="Gene3D" id="3.20.20.140">
    <property type="entry name" value="Metal-dependent hydrolases"/>
    <property type="match status" value="1"/>
</dbReference>
<feature type="domain" description="Amidohydrolase-related" evidence="6">
    <location>
        <begin position="76"/>
        <end position="451"/>
    </location>
</feature>
<dbReference type="SUPFAM" id="SSF51338">
    <property type="entry name" value="Composite domain of metallo-dependent hydrolases"/>
    <property type="match status" value="1"/>
</dbReference>
<keyword evidence="5" id="KW-0175">Coiled coil</keyword>
<dbReference type="InterPro" id="IPR011059">
    <property type="entry name" value="Metal-dep_hydrolase_composite"/>
</dbReference>
<dbReference type="SUPFAM" id="SSF51556">
    <property type="entry name" value="Metallo-dependent hydrolases"/>
    <property type="match status" value="2"/>
</dbReference>
<dbReference type="EC" id="3.5.1.25" evidence="7"/>
<evidence type="ECO:0000313" key="9">
    <source>
        <dbReference type="Proteomes" id="UP000095390"/>
    </source>
</evidence>
<feature type="coiled-coil region" evidence="5">
    <location>
        <begin position="125"/>
        <end position="173"/>
    </location>
</feature>
<dbReference type="PANTHER" id="PTHR11113">
    <property type="entry name" value="N-ACETYLGLUCOSAMINE-6-PHOSPHATE DEACETYLASE"/>
    <property type="match status" value="1"/>
</dbReference>
<evidence type="ECO:0000256" key="3">
    <source>
        <dbReference type="ARBA" id="ARBA00022801"/>
    </source>
</evidence>
<accession>A0A173U5U7</accession>
<dbReference type="CDD" id="cd00854">
    <property type="entry name" value="NagA"/>
    <property type="match status" value="1"/>
</dbReference>
<dbReference type="GO" id="GO:0008448">
    <property type="term" value="F:N-acetylglucosamine-6-phosphate deacetylase activity"/>
    <property type="evidence" value="ECO:0007669"/>
    <property type="project" value="UniProtKB-EC"/>
</dbReference>
<evidence type="ECO:0000256" key="4">
    <source>
        <dbReference type="ARBA" id="ARBA00023277"/>
    </source>
</evidence>
<dbReference type="PANTHER" id="PTHR11113:SF14">
    <property type="entry name" value="N-ACETYLGLUCOSAMINE-6-PHOSPHATE DEACETYLASE"/>
    <property type="match status" value="1"/>
</dbReference>
<evidence type="ECO:0000256" key="1">
    <source>
        <dbReference type="ARBA" id="ARBA00010716"/>
    </source>
</evidence>
<name>A0A173U5U7_9FIRM</name>
<dbReference type="Pfam" id="PF01979">
    <property type="entry name" value="Amidohydro_1"/>
    <property type="match status" value="1"/>
</dbReference>
<proteinExistence type="inferred from homology"/>
<dbReference type="InterPro" id="IPR006680">
    <property type="entry name" value="Amidohydro-rel"/>
</dbReference>
<evidence type="ECO:0000313" key="7">
    <source>
        <dbReference type="EMBL" id="CUN09840.1"/>
    </source>
</evidence>
<keyword evidence="4" id="KW-0119">Carbohydrate metabolism</keyword>